<evidence type="ECO:0000313" key="1">
    <source>
        <dbReference type="EMBL" id="KAH7909203.1"/>
    </source>
</evidence>
<accession>A0ACB8A7Z6</accession>
<gene>
    <name evidence="1" type="ORF">BJ138DRAFT_1115163</name>
</gene>
<comment type="caution">
    <text evidence="1">The sequence shown here is derived from an EMBL/GenBank/DDBJ whole genome shotgun (WGS) entry which is preliminary data.</text>
</comment>
<dbReference type="EMBL" id="MU267772">
    <property type="protein sequence ID" value="KAH7909203.1"/>
    <property type="molecule type" value="Genomic_DNA"/>
</dbReference>
<keyword evidence="2" id="KW-1185">Reference proteome</keyword>
<name>A0ACB8A7Z6_9AGAM</name>
<reference evidence="1" key="1">
    <citation type="journal article" date="2021" name="New Phytol.">
        <title>Evolutionary innovations through gain and loss of genes in the ectomycorrhizal Boletales.</title>
        <authorList>
            <person name="Wu G."/>
            <person name="Miyauchi S."/>
            <person name="Morin E."/>
            <person name="Kuo A."/>
            <person name="Drula E."/>
            <person name="Varga T."/>
            <person name="Kohler A."/>
            <person name="Feng B."/>
            <person name="Cao Y."/>
            <person name="Lipzen A."/>
            <person name="Daum C."/>
            <person name="Hundley H."/>
            <person name="Pangilinan J."/>
            <person name="Johnson J."/>
            <person name="Barry K."/>
            <person name="LaButti K."/>
            <person name="Ng V."/>
            <person name="Ahrendt S."/>
            <person name="Min B."/>
            <person name="Choi I.G."/>
            <person name="Park H."/>
            <person name="Plett J.M."/>
            <person name="Magnuson J."/>
            <person name="Spatafora J.W."/>
            <person name="Nagy L.G."/>
            <person name="Henrissat B."/>
            <person name="Grigoriev I.V."/>
            <person name="Yang Z.L."/>
            <person name="Xu J."/>
            <person name="Martin F.M."/>
        </authorList>
    </citation>
    <scope>NUCLEOTIDE SEQUENCE</scope>
    <source>
        <strain evidence="1">ATCC 28755</strain>
    </source>
</reference>
<proteinExistence type="predicted"/>
<organism evidence="1 2">
    <name type="scientific">Hygrophoropsis aurantiaca</name>
    <dbReference type="NCBI Taxonomy" id="72124"/>
    <lineage>
        <taxon>Eukaryota</taxon>
        <taxon>Fungi</taxon>
        <taxon>Dikarya</taxon>
        <taxon>Basidiomycota</taxon>
        <taxon>Agaricomycotina</taxon>
        <taxon>Agaricomycetes</taxon>
        <taxon>Agaricomycetidae</taxon>
        <taxon>Boletales</taxon>
        <taxon>Coniophorineae</taxon>
        <taxon>Hygrophoropsidaceae</taxon>
        <taxon>Hygrophoropsis</taxon>
    </lineage>
</organism>
<evidence type="ECO:0000313" key="2">
    <source>
        <dbReference type="Proteomes" id="UP000790377"/>
    </source>
</evidence>
<dbReference type="Proteomes" id="UP000790377">
    <property type="component" value="Unassembled WGS sequence"/>
</dbReference>
<sequence length="158" mass="17734">MSSLTPLHAIDTYTHRAESGLYDAVVDQMIDLPRGTALALSTYEEDFHRVIAPKTSNFMYRSRAAEVEHEGILIGQLCRGTLGSKFNAKGNFFAGTANEPAYIDDKSRIKFLFTLCQPTQATHRMATLWDNQIATLGEVIDSDKEELERAKKQKDTTF</sequence>
<protein>
    <submittedName>
        <fullName evidence="1">Uncharacterized protein</fullName>
    </submittedName>
</protein>